<dbReference type="RefSeq" id="XP_031747027.1">
    <property type="nucleotide sequence ID" value="XM_031891167.1"/>
</dbReference>
<dbReference type="Xenbase" id="XB-GENE-29091787">
    <property type="gene designation" value="LOC116406652"/>
</dbReference>
<feature type="region of interest" description="Disordered" evidence="1">
    <location>
        <begin position="53"/>
        <end position="98"/>
    </location>
</feature>
<feature type="compositionally biased region" description="Basic residues" evidence="1">
    <location>
        <begin position="486"/>
        <end position="495"/>
    </location>
</feature>
<feature type="compositionally biased region" description="Basic residues" evidence="1">
    <location>
        <begin position="221"/>
        <end position="233"/>
    </location>
</feature>
<dbReference type="AlphaFoldDB" id="A0A8J1IN81"/>
<evidence type="ECO:0000313" key="4">
    <source>
        <dbReference type="Xenbase" id="XB-GENE-29091787"/>
    </source>
</evidence>
<name>A0A8J1IN81_XENTR</name>
<feature type="compositionally biased region" description="Basic and acidic residues" evidence="1">
    <location>
        <begin position="496"/>
        <end position="530"/>
    </location>
</feature>
<feature type="compositionally biased region" description="Basic and acidic residues" evidence="1">
    <location>
        <begin position="65"/>
        <end position="76"/>
    </location>
</feature>
<feature type="compositionally biased region" description="Polar residues" evidence="1">
    <location>
        <begin position="308"/>
        <end position="320"/>
    </location>
</feature>
<feature type="compositionally biased region" description="Basic and acidic residues" evidence="1">
    <location>
        <begin position="271"/>
        <end position="290"/>
    </location>
</feature>
<organism evidence="2 3">
    <name type="scientific">Xenopus tropicalis</name>
    <name type="common">Western clawed frog</name>
    <name type="synonym">Silurana tropicalis</name>
    <dbReference type="NCBI Taxonomy" id="8364"/>
    <lineage>
        <taxon>Eukaryota</taxon>
        <taxon>Metazoa</taxon>
        <taxon>Chordata</taxon>
        <taxon>Craniata</taxon>
        <taxon>Vertebrata</taxon>
        <taxon>Euteleostomi</taxon>
        <taxon>Amphibia</taxon>
        <taxon>Batrachia</taxon>
        <taxon>Anura</taxon>
        <taxon>Pipoidea</taxon>
        <taxon>Pipidae</taxon>
        <taxon>Xenopodinae</taxon>
        <taxon>Xenopus</taxon>
        <taxon>Silurana</taxon>
    </lineage>
</organism>
<feature type="region of interest" description="Disordered" evidence="1">
    <location>
        <begin position="202"/>
        <end position="568"/>
    </location>
</feature>
<feature type="compositionally biased region" description="Basic and acidic residues" evidence="1">
    <location>
        <begin position="386"/>
        <end position="395"/>
    </location>
</feature>
<feature type="compositionally biased region" description="Polar residues" evidence="1">
    <location>
        <begin position="531"/>
        <end position="542"/>
    </location>
</feature>
<reference evidence="3" key="1">
    <citation type="submission" date="2025-08" db="UniProtKB">
        <authorList>
            <consortium name="RefSeq"/>
        </authorList>
    </citation>
    <scope>IDENTIFICATION</scope>
    <source>
        <strain evidence="3">Nigerian</strain>
        <tissue evidence="3">Liver and blood</tissue>
    </source>
</reference>
<evidence type="ECO:0000313" key="2">
    <source>
        <dbReference type="Proteomes" id="UP000008143"/>
    </source>
</evidence>
<gene>
    <name evidence="3 4" type="primary">LOC116406652</name>
</gene>
<feature type="compositionally biased region" description="Polar residues" evidence="1">
    <location>
        <begin position="81"/>
        <end position="98"/>
    </location>
</feature>
<feature type="compositionally biased region" description="Low complexity" evidence="1">
    <location>
        <begin position="241"/>
        <end position="270"/>
    </location>
</feature>
<feature type="compositionally biased region" description="Basic residues" evidence="1">
    <location>
        <begin position="54"/>
        <end position="64"/>
    </location>
</feature>
<dbReference type="Proteomes" id="UP000008143">
    <property type="component" value="Chromosome 8"/>
</dbReference>
<feature type="compositionally biased region" description="Polar residues" evidence="1">
    <location>
        <begin position="362"/>
        <end position="374"/>
    </location>
</feature>
<dbReference type="AGR" id="Xenbase:XB-GENE-29091787"/>
<sequence>MGESPYRDIPSIARAASIVRSEIRRCYREMEQAALDFVYSVVSVLDDDLESHSSRHRYRHRYSRSRREYRSDERPGRGRWRSQSNSGTSSRYSWEQNQWSSSNKTANASLRPSDFAHLQGRISQLGTPGPPPVARPPPPVCAPRPLLPLHKFGPAHLPQCSNPINNNYSWNSTWQARAQRSPLLKRDEVYSDINVGNAVRVSDYDLSEQRQRQSHSPSSNRRSRNTHSRSHNTRRNDSSRHSSSSRGHSSSRYSSRYGSSPSSARSSRNSKSYERSKVDRPSKYSSDEHSGGSNTTPYSPGSKRSRDTNTPSSYSHSVSQGRRHNRDRSRDKCKYYKRPRVDSPSSLHSPQGPSNRGGRKTSILSSCGNLSTRSEAACDRPMGSSSREHPGEVMAKDFVPYGSNDELPSVSEASVREMKVASNSITLKHREAKGGAREGNALKDSDLVVSGQSKGREGKGTSNKQASAEGPEVPSVSQDSTCPDRKRSKKHKHSAKDKTDELKAKERKSSSSKEQRGGKSSHTEQQEKATHSPTVVASSSSAKGEYRRANNLQVQTETALGEHKKSTV</sequence>
<protein>
    <submittedName>
        <fullName evidence="3">Cyclin-dependent kinase 13-like</fullName>
    </submittedName>
</protein>
<evidence type="ECO:0000256" key="1">
    <source>
        <dbReference type="SAM" id="MobiDB-lite"/>
    </source>
</evidence>
<feature type="compositionally biased region" description="Basic and acidic residues" evidence="1">
    <location>
        <begin position="428"/>
        <end position="446"/>
    </location>
</feature>
<evidence type="ECO:0000313" key="3">
    <source>
        <dbReference type="RefSeq" id="XP_031747027.1"/>
    </source>
</evidence>
<feature type="compositionally biased region" description="Polar residues" evidence="1">
    <location>
        <begin position="343"/>
        <end position="354"/>
    </location>
</feature>
<accession>A0A8J1IN81</accession>
<keyword evidence="2" id="KW-1185">Reference proteome</keyword>
<proteinExistence type="predicted"/>
<dbReference type="GeneID" id="116406652"/>
<dbReference type="KEGG" id="xtr:116406652"/>